<organism evidence="1 2">
    <name type="scientific">Endozoicomonas euniceicola</name>
    <dbReference type="NCBI Taxonomy" id="1234143"/>
    <lineage>
        <taxon>Bacteria</taxon>
        <taxon>Pseudomonadati</taxon>
        <taxon>Pseudomonadota</taxon>
        <taxon>Gammaproteobacteria</taxon>
        <taxon>Oceanospirillales</taxon>
        <taxon>Endozoicomonadaceae</taxon>
        <taxon>Endozoicomonas</taxon>
    </lineage>
</organism>
<sequence length="89" mass="10077">MLKKTTNRVFLIIKLIKMVDIPAIRNGFVKSLTPHFTPPKTIGAAIETNIQGAVNLKNRSMLSFSFIGMFLIKKAYRIKKVMIDIAKIE</sequence>
<name>A0ABY6GSX1_9GAMM</name>
<evidence type="ECO:0000313" key="1">
    <source>
        <dbReference type="EMBL" id="UYM15489.1"/>
    </source>
</evidence>
<proteinExistence type="predicted"/>
<protein>
    <submittedName>
        <fullName evidence="1">Uncharacterized protein</fullName>
    </submittedName>
</protein>
<accession>A0ABY6GSX1</accession>
<gene>
    <name evidence="1" type="ORF">NX720_21980</name>
</gene>
<evidence type="ECO:0000313" key="2">
    <source>
        <dbReference type="Proteomes" id="UP001163255"/>
    </source>
</evidence>
<dbReference type="EMBL" id="CP103300">
    <property type="protein sequence ID" value="UYM15489.1"/>
    <property type="molecule type" value="Genomic_DNA"/>
</dbReference>
<keyword evidence="2" id="KW-1185">Reference proteome</keyword>
<reference evidence="1" key="1">
    <citation type="submission" date="2022-10" db="EMBL/GenBank/DDBJ databases">
        <title>Completed Genome Sequence of two octocoral isolated bacterium, Endozoicomonas euniceicola EF212T and Endozoicomonas gorgoniicola PS125T.</title>
        <authorList>
            <person name="Chiou Y.-J."/>
            <person name="Chen Y.-H."/>
        </authorList>
    </citation>
    <scope>NUCLEOTIDE SEQUENCE</scope>
    <source>
        <strain evidence="1">EF212</strain>
    </source>
</reference>
<dbReference type="Proteomes" id="UP001163255">
    <property type="component" value="Chromosome"/>
</dbReference>